<keyword evidence="3" id="KW-1185">Reference proteome</keyword>
<name>A0A547Q338_9RHOB</name>
<dbReference type="RefSeq" id="WP_142834527.1">
    <property type="nucleotide sequence ID" value="NZ_VFSV01000012.1"/>
</dbReference>
<dbReference type="InterPro" id="IPR025979">
    <property type="entry name" value="ChrR-like_cupin_dom"/>
</dbReference>
<dbReference type="InterPro" id="IPR014710">
    <property type="entry name" value="RmlC-like_jellyroll"/>
</dbReference>
<keyword evidence="2" id="KW-0560">Oxidoreductase</keyword>
<dbReference type="InterPro" id="IPR011051">
    <property type="entry name" value="RmlC_Cupin_sf"/>
</dbReference>
<evidence type="ECO:0000313" key="3">
    <source>
        <dbReference type="Proteomes" id="UP000318590"/>
    </source>
</evidence>
<keyword evidence="2" id="KW-0223">Dioxygenase</keyword>
<dbReference type="SUPFAM" id="SSF51182">
    <property type="entry name" value="RmlC-like cupins"/>
    <property type="match status" value="1"/>
</dbReference>
<dbReference type="AlphaFoldDB" id="A0A547Q338"/>
<reference evidence="2 3" key="1">
    <citation type="submission" date="2019-06" db="EMBL/GenBank/DDBJ databases">
        <title>Paenimaribius caenipelagi gen. nov., sp. nov., isolated from a tidal flat.</title>
        <authorList>
            <person name="Yoon J.-H."/>
        </authorList>
    </citation>
    <scope>NUCLEOTIDE SEQUENCE [LARGE SCALE GENOMIC DNA]</scope>
    <source>
        <strain evidence="2 3">JBTF-M29</strain>
    </source>
</reference>
<dbReference type="GO" id="GO:0051213">
    <property type="term" value="F:dioxygenase activity"/>
    <property type="evidence" value="ECO:0007669"/>
    <property type="project" value="UniProtKB-KW"/>
</dbReference>
<comment type="caution">
    <text evidence="2">The sequence shown here is derived from an EMBL/GenBank/DDBJ whole genome shotgun (WGS) entry which is preliminary data.</text>
</comment>
<dbReference type="Proteomes" id="UP000318590">
    <property type="component" value="Unassembled WGS sequence"/>
</dbReference>
<dbReference type="Pfam" id="PF12973">
    <property type="entry name" value="Cupin_7"/>
    <property type="match status" value="1"/>
</dbReference>
<organism evidence="2 3">
    <name type="scientific">Palleronia caenipelagi</name>
    <dbReference type="NCBI Taxonomy" id="2489174"/>
    <lineage>
        <taxon>Bacteria</taxon>
        <taxon>Pseudomonadati</taxon>
        <taxon>Pseudomonadota</taxon>
        <taxon>Alphaproteobacteria</taxon>
        <taxon>Rhodobacterales</taxon>
        <taxon>Roseobacteraceae</taxon>
        <taxon>Palleronia</taxon>
    </lineage>
</organism>
<dbReference type="CDD" id="cd20302">
    <property type="entry name" value="cupin_DAD"/>
    <property type="match status" value="1"/>
</dbReference>
<dbReference type="OrthoDB" id="564955at2"/>
<protein>
    <submittedName>
        <fullName evidence="2">2,4'-dihydroxyacetophenone dioxygenase</fullName>
    </submittedName>
</protein>
<gene>
    <name evidence="2" type="ORF">FEV53_09215</name>
</gene>
<evidence type="ECO:0000313" key="2">
    <source>
        <dbReference type="EMBL" id="TRD20795.1"/>
    </source>
</evidence>
<evidence type="ECO:0000259" key="1">
    <source>
        <dbReference type="Pfam" id="PF12973"/>
    </source>
</evidence>
<sequence length="173" mass="19361">MKDGKYTNAPDDGTVAIHDQHELLSVNRFEIPEIEDALPGFTITPLFLDGENGVWVIYVKVAPGGTVPTHFHTGPVHLYTLKGEWYYKEYPDDVQKEGSYLYEPGGSYHTLTSDTGAEFFNVVIGANVNFDEDGNFLNVMDAKWIQDTAEKIAEERGIELQYIIPGGGAKFRR</sequence>
<dbReference type="EMBL" id="VFSV01000012">
    <property type="protein sequence ID" value="TRD20795.1"/>
    <property type="molecule type" value="Genomic_DNA"/>
</dbReference>
<feature type="domain" description="ChrR-like cupin" evidence="1">
    <location>
        <begin position="38"/>
        <end position="121"/>
    </location>
</feature>
<proteinExistence type="predicted"/>
<accession>A0A547Q338</accession>
<dbReference type="Gene3D" id="2.60.120.10">
    <property type="entry name" value="Jelly Rolls"/>
    <property type="match status" value="1"/>
</dbReference>